<dbReference type="Pfam" id="PF02195">
    <property type="entry name" value="ParB_N"/>
    <property type="match status" value="1"/>
</dbReference>
<dbReference type="Proteomes" id="UP000443582">
    <property type="component" value="Unassembled WGS sequence"/>
</dbReference>
<accession>A0ABY0IJC1</accession>
<proteinExistence type="inferred from homology"/>
<evidence type="ECO:0000259" key="4">
    <source>
        <dbReference type="SMART" id="SM00470"/>
    </source>
</evidence>
<feature type="compositionally biased region" description="Gly residues" evidence="3">
    <location>
        <begin position="9"/>
        <end position="19"/>
    </location>
</feature>
<dbReference type="RefSeq" id="WP_114705990.1">
    <property type="nucleotide sequence ID" value="NZ_QDKL01000001.1"/>
</dbReference>
<gene>
    <name evidence="5" type="ORF">DAY19_04550</name>
</gene>
<comment type="caution">
    <text evidence="5">The sequence shown here is derived from an EMBL/GenBank/DDBJ whole genome shotgun (WGS) entry which is preliminary data.</text>
</comment>
<dbReference type="SMART" id="SM00470">
    <property type="entry name" value="ParB"/>
    <property type="match status" value="1"/>
</dbReference>
<comment type="similarity">
    <text evidence="1">Belongs to the ParB family.</text>
</comment>
<keyword evidence="2" id="KW-0159">Chromosome partition</keyword>
<dbReference type="InterPro" id="IPR003115">
    <property type="entry name" value="ParB_N"/>
</dbReference>
<evidence type="ECO:0000313" key="5">
    <source>
        <dbReference type="EMBL" id="RZF23046.1"/>
    </source>
</evidence>
<evidence type="ECO:0000313" key="6">
    <source>
        <dbReference type="Proteomes" id="UP000443582"/>
    </source>
</evidence>
<dbReference type="PANTHER" id="PTHR33375">
    <property type="entry name" value="CHROMOSOME-PARTITIONING PROTEIN PARB-RELATED"/>
    <property type="match status" value="1"/>
</dbReference>
<evidence type="ECO:0000256" key="3">
    <source>
        <dbReference type="SAM" id="MobiDB-lite"/>
    </source>
</evidence>
<evidence type="ECO:0000256" key="2">
    <source>
        <dbReference type="ARBA" id="ARBA00022829"/>
    </source>
</evidence>
<name>A0ABY0IJC1_9BACT</name>
<dbReference type="PANTHER" id="PTHR33375:SF1">
    <property type="entry name" value="CHROMOSOME-PARTITIONING PROTEIN PARB-RELATED"/>
    <property type="match status" value="1"/>
</dbReference>
<protein>
    <submittedName>
        <fullName evidence="5">ParB/RepB/Spo0J family partition protein</fullName>
    </submittedName>
</protein>
<feature type="region of interest" description="Disordered" evidence="3">
    <location>
        <begin position="1"/>
        <end position="47"/>
    </location>
</feature>
<dbReference type="SUPFAM" id="SSF110849">
    <property type="entry name" value="ParB/Sulfiredoxin"/>
    <property type="match status" value="1"/>
</dbReference>
<dbReference type="InterPro" id="IPR004437">
    <property type="entry name" value="ParB/RepB/Spo0J"/>
</dbReference>
<feature type="compositionally biased region" description="Low complexity" evidence="3">
    <location>
        <begin position="20"/>
        <end position="32"/>
    </location>
</feature>
<dbReference type="CDD" id="cd16393">
    <property type="entry name" value="SPO0J_N"/>
    <property type="match status" value="1"/>
</dbReference>
<dbReference type="EMBL" id="QDKL01000001">
    <property type="protein sequence ID" value="RZF23046.1"/>
    <property type="molecule type" value="Genomic_DNA"/>
</dbReference>
<evidence type="ECO:0000256" key="1">
    <source>
        <dbReference type="ARBA" id="ARBA00006295"/>
    </source>
</evidence>
<dbReference type="InterPro" id="IPR036086">
    <property type="entry name" value="ParB/Sulfiredoxin_sf"/>
</dbReference>
<dbReference type="Gene3D" id="1.10.10.2830">
    <property type="match status" value="1"/>
</dbReference>
<dbReference type="NCBIfam" id="TIGR00180">
    <property type="entry name" value="parB_part"/>
    <property type="match status" value="1"/>
</dbReference>
<reference evidence="6" key="1">
    <citation type="journal article" date="2019" name="Int. J. Syst. Evol. Microbiol.">
        <title>Halobacteriovorax valvorus sp. nov., a novel prokaryotic predator isolated from coastal seawater of China.</title>
        <authorList>
            <person name="Chen M.-X."/>
        </authorList>
    </citation>
    <scope>NUCLEOTIDE SEQUENCE [LARGE SCALE GENOMIC DNA]</scope>
    <source>
        <strain evidence="6">BL9</strain>
    </source>
</reference>
<sequence length="320" mass="35754">MAKKVALGKGMGSLLGGTSGSSKASKAQAAFSDLQKVAAENQPEKPVQREAAVQVETNPSMLDITSIHANPNQPRKIFKEEELHELSNSIKENGVIQPLIVVKADEGYELVAGERRLRASKLAGLTQVPVVIKRATDREKMVMSIIENVQRSDLNCVEEALAYFGLMEDYNLTQEEVAKKVGKERSTIANFLRILKLPRDVVDLIQKDQLSFGHAKILAGVKEREDCIRIANKAAVDNLSVRETEKLIKASKRAPKDKKEEEENFDFFNGKMSQYREKLEQRTGYHFGIKTNKSGGGEVVLKFANEAEFNDIFEYLLTNR</sequence>
<organism evidence="5 6">
    <name type="scientific">Halobacteriovorax vibrionivorans</name>
    <dbReference type="NCBI Taxonomy" id="2152716"/>
    <lineage>
        <taxon>Bacteria</taxon>
        <taxon>Pseudomonadati</taxon>
        <taxon>Bdellovibrionota</taxon>
        <taxon>Bacteriovoracia</taxon>
        <taxon>Bacteriovoracales</taxon>
        <taxon>Halobacteriovoraceae</taxon>
        <taxon>Halobacteriovorax</taxon>
    </lineage>
</organism>
<dbReference type="Gene3D" id="3.90.1530.30">
    <property type="match status" value="1"/>
</dbReference>
<dbReference type="Pfam" id="PF17762">
    <property type="entry name" value="HTH_ParB"/>
    <property type="match status" value="1"/>
</dbReference>
<feature type="domain" description="ParB-like N-terminal" evidence="4">
    <location>
        <begin position="60"/>
        <end position="149"/>
    </location>
</feature>
<keyword evidence="6" id="KW-1185">Reference proteome</keyword>
<dbReference type="SUPFAM" id="SSF109709">
    <property type="entry name" value="KorB DNA-binding domain-like"/>
    <property type="match status" value="1"/>
</dbReference>
<dbReference type="InterPro" id="IPR050336">
    <property type="entry name" value="Chromosome_partition/occlusion"/>
</dbReference>
<dbReference type="InterPro" id="IPR041468">
    <property type="entry name" value="HTH_ParB/Spo0J"/>
</dbReference>